<sequence>MLHPMLKSVSAVAADSRVLLYVRPYERVTLADPDGSTTALLSLLAEGSRTLDELATAVQERGFAVTRDDVAEGVAGLAELGVLQEPTDWASLPVDEQQRHESNLRYYELFATPTMSAVDVHRRIRGARVLLLGAGGAGSGILQALVGAGVGFVRLVDVDVVETKNLARQFCYGSREIGRSKVAAAADWVGGYSTGTLVEPLHERIEGADRVAELAADVDVVVCAIDTPSDVQLTVNQACMRLRIPLVTGGLQQSTLYYWSVQPGVSPCRQCLELHRRDELAGSEAVLAQPPLLLASTVNRATGAVVQLLAGQMALEVMRYLGRHDEPVAAATYQWVALADGMSTGRDPWTRHAECGLCAAALDARAGRELVGAAG</sequence>
<dbReference type="PANTHER" id="PTHR10953:SF102">
    <property type="entry name" value="ADENYLYLTRANSFERASE AND SULFURTRANSFERASE MOCS3"/>
    <property type="match status" value="1"/>
</dbReference>
<dbReference type="GO" id="GO:0005737">
    <property type="term" value="C:cytoplasm"/>
    <property type="evidence" value="ECO:0007669"/>
    <property type="project" value="TreeGrafter"/>
</dbReference>
<dbReference type="AlphaFoldDB" id="A0A420XPF8"/>
<dbReference type="InterPro" id="IPR035985">
    <property type="entry name" value="Ubiquitin-activating_enz"/>
</dbReference>
<organism evidence="2 3">
    <name type="scientific">Motilibacter peucedani</name>
    <dbReference type="NCBI Taxonomy" id="598650"/>
    <lineage>
        <taxon>Bacteria</taxon>
        <taxon>Bacillati</taxon>
        <taxon>Actinomycetota</taxon>
        <taxon>Actinomycetes</taxon>
        <taxon>Motilibacterales</taxon>
        <taxon>Motilibacteraceae</taxon>
        <taxon>Motilibacter</taxon>
    </lineage>
</organism>
<dbReference type="InParanoid" id="A0A420XPF8"/>
<dbReference type="InterPro" id="IPR045886">
    <property type="entry name" value="ThiF/MoeB/HesA"/>
</dbReference>
<evidence type="ECO:0000259" key="1">
    <source>
        <dbReference type="Pfam" id="PF00899"/>
    </source>
</evidence>
<dbReference type="GO" id="GO:0004792">
    <property type="term" value="F:thiosulfate-cyanide sulfurtransferase activity"/>
    <property type="evidence" value="ECO:0007669"/>
    <property type="project" value="TreeGrafter"/>
</dbReference>
<keyword evidence="3" id="KW-1185">Reference proteome</keyword>
<dbReference type="PANTHER" id="PTHR10953">
    <property type="entry name" value="UBIQUITIN-ACTIVATING ENZYME E1"/>
    <property type="match status" value="1"/>
</dbReference>
<dbReference type="GO" id="GO:0016779">
    <property type="term" value="F:nucleotidyltransferase activity"/>
    <property type="evidence" value="ECO:0007669"/>
    <property type="project" value="TreeGrafter"/>
</dbReference>
<gene>
    <name evidence="2" type="ORF">CLV35_2563</name>
</gene>
<reference evidence="2 3" key="1">
    <citation type="submission" date="2018-10" db="EMBL/GenBank/DDBJ databases">
        <title>Genomic Encyclopedia of Archaeal and Bacterial Type Strains, Phase II (KMG-II): from individual species to whole genera.</title>
        <authorList>
            <person name="Goeker M."/>
        </authorList>
    </citation>
    <scope>NUCLEOTIDE SEQUENCE [LARGE SCALE GENOMIC DNA]</scope>
    <source>
        <strain evidence="2 3">RP-AC37</strain>
    </source>
</reference>
<evidence type="ECO:0000313" key="3">
    <source>
        <dbReference type="Proteomes" id="UP000281955"/>
    </source>
</evidence>
<dbReference type="Gene3D" id="3.40.50.720">
    <property type="entry name" value="NAD(P)-binding Rossmann-like Domain"/>
    <property type="match status" value="1"/>
</dbReference>
<dbReference type="InterPro" id="IPR000594">
    <property type="entry name" value="ThiF_NAD_FAD-bd"/>
</dbReference>
<proteinExistence type="predicted"/>
<accession>A0A420XPF8</accession>
<feature type="domain" description="THIF-type NAD/FAD binding fold" evidence="1">
    <location>
        <begin position="119"/>
        <end position="334"/>
    </location>
</feature>
<dbReference type="Proteomes" id="UP000281955">
    <property type="component" value="Unassembled WGS sequence"/>
</dbReference>
<dbReference type="SUPFAM" id="SSF69572">
    <property type="entry name" value="Activating enzymes of the ubiquitin-like proteins"/>
    <property type="match status" value="1"/>
</dbReference>
<evidence type="ECO:0000313" key="2">
    <source>
        <dbReference type="EMBL" id="RKS74064.1"/>
    </source>
</evidence>
<comment type="caution">
    <text evidence="2">The sequence shown here is derived from an EMBL/GenBank/DDBJ whole genome shotgun (WGS) entry which is preliminary data.</text>
</comment>
<dbReference type="GO" id="GO:0008641">
    <property type="term" value="F:ubiquitin-like modifier activating enzyme activity"/>
    <property type="evidence" value="ECO:0007669"/>
    <property type="project" value="InterPro"/>
</dbReference>
<protein>
    <submittedName>
        <fullName evidence="2">ThiF family protein</fullName>
    </submittedName>
</protein>
<dbReference type="OrthoDB" id="9204719at2"/>
<dbReference type="EMBL" id="RBWV01000012">
    <property type="protein sequence ID" value="RKS74064.1"/>
    <property type="molecule type" value="Genomic_DNA"/>
</dbReference>
<dbReference type="Pfam" id="PF00899">
    <property type="entry name" value="ThiF"/>
    <property type="match status" value="1"/>
</dbReference>
<name>A0A420XPF8_9ACTN</name>